<gene>
    <name evidence="3" type="primary">LOC116292570</name>
</gene>
<evidence type="ECO:0000313" key="3">
    <source>
        <dbReference type="RefSeq" id="XP_031555774.1"/>
    </source>
</evidence>
<dbReference type="AlphaFoldDB" id="A0A6P8HH93"/>
<dbReference type="SUPFAM" id="SSF53335">
    <property type="entry name" value="S-adenosyl-L-methionine-dependent methyltransferases"/>
    <property type="match status" value="1"/>
</dbReference>
<organism evidence="2 3">
    <name type="scientific">Actinia tenebrosa</name>
    <name type="common">Australian red waratah sea anemone</name>
    <dbReference type="NCBI Taxonomy" id="6105"/>
    <lineage>
        <taxon>Eukaryota</taxon>
        <taxon>Metazoa</taxon>
        <taxon>Cnidaria</taxon>
        <taxon>Anthozoa</taxon>
        <taxon>Hexacorallia</taxon>
        <taxon>Actiniaria</taxon>
        <taxon>Actiniidae</taxon>
        <taxon>Actinia</taxon>
    </lineage>
</organism>
<dbReference type="OrthoDB" id="5948649at2759"/>
<keyword evidence="2" id="KW-1185">Reference proteome</keyword>
<dbReference type="PANTHER" id="PTHR18895:SF74">
    <property type="entry name" value="MTRF1L RELEASE FACTOR GLUTAMINE METHYLTRANSFERASE"/>
    <property type="match status" value="1"/>
</dbReference>
<dbReference type="KEGG" id="aten:116292570"/>
<proteinExistence type="predicted"/>
<sequence length="253" mass="28539">MSDAPNPLDMMINEMISRTPEKRKISLLGKTFWQYPTVFDSEFTYQGCEFLALEVSQIVRKELSQRNDQEVFDMLEIGSGTGHASIEVALSFDQCRIWATDINPQAIENTLENAKLHSVADRVQAYLGDVYDAPQIRNKQFDLIFWSFPFVPASGPNGGQEGVHLDPLVRGLVDPGYNGLRDYLAGARAHLKKDGRILLAFSFELGSEHLLKKIMEEVGWSYKVLAEAEVELSFTIFPMSMKNKVQLLEAVCQ</sequence>
<name>A0A6P8HH93_ACTTE</name>
<dbReference type="InterPro" id="IPR029063">
    <property type="entry name" value="SAM-dependent_MTases_sf"/>
</dbReference>
<evidence type="ECO:0000259" key="1">
    <source>
        <dbReference type="Pfam" id="PF13847"/>
    </source>
</evidence>
<reference evidence="3" key="1">
    <citation type="submission" date="2025-08" db="UniProtKB">
        <authorList>
            <consortium name="RefSeq"/>
        </authorList>
    </citation>
    <scope>IDENTIFICATION</scope>
    <source>
        <tissue evidence="3">Tentacle</tissue>
    </source>
</reference>
<dbReference type="RefSeq" id="XP_031555774.1">
    <property type="nucleotide sequence ID" value="XM_031699914.1"/>
</dbReference>
<dbReference type="InParanoid" id="A0A6P8HH93"/>
<dbReference type="InterPro" id="IPR025714">
    <property type="entry name" value="Methyltranfer_dom"/>
</dbReference>
<protein>
    <submittedName>
        <fullName evidence="3">Uncharacterized protein LOC116292570</fullName>
    </submittedName>
</protein>
<dbReference type="Proteomes" id="UP000515163">
    <property type="component" value="Unplaced"/>
</dbReference>
<dbReference type="GeneID" id="116292570"/>
<dbReference type="Gene3D" id="3.40.50.150">
    <property type="entry name" value="Vaccinia Virus protein VP39"/>
    <property type="match status" value="1"/>
</dbReference>
<feature type="domain" description="Methyltransferase" evidence="1">
    <location>
        <begin position="74"/>
        <end position="146"/>
    </location>
</feature>
<accession>A0A6P8HH93</accession>
<dbReference type="InterPro" id="IPR050320">
    <property type="entry name" value="N5-glutamine_MTase"/>
</dbReference>
<dbReference type="Pfam" id="PF13847">
    <property type="entry name" value="Methyltransf_31"/>
    <property type="match status" value="1"/>
</dbReference>
<dbReference type="CDD" id="cd02440">
    <property type="entry name" value="AdoMet_MTases"/>
    <property type="match status" value="1"/>
</dbReference>
<dbReference type="PANTHER" id="PTHR18895">
    <property type="entry name" value="HEMK METHYLTRANSFERASE"/>
    <property type="match status" value="1"/>
</dbReference>
<evidence type="ECO:0000313" key="2">
    <source>
        <dbReference type="Proteomes" id="UP000515163"/>
    </source>
</evidence>